<sequence length="202" mass="21878">MFSALLAKVNYPAFPFLQSAQGYCLHIVGLIHTLDLIKAQQEGPTNSCTSLPQQWHKPRGGAPQITDEDLALLRRQTGAPISDLVNRPPVELAVEGNKYPLGSGLSHQLPLVSTARPTPPANQPGDFPDFHLPSQPTHVCTVLNENDIYSYSKMTITLPDPFKRICSRGANYDSLAASIKTTAPGKTKAMIRGVDLEPIAAI</sequence>
<evidence type="ECO:0000313" key="2">
    <source>
        <dbReference type="Proteomes" id="UP001174136"/>
    </source>
</evidence>
<gene>
    <name evidence="1" type="ORF">N1851_034185</name>
</gene>
<name>A0AA47LZY9_MERPO</name>
<comment type="caution">
    <text evidence="1">The sequence shown here is derived from an EMBL/GenBank/DDBJ whole genome shotgun (WGS) entry which is preliminary data.</text>
</comment>
<organism evidence="1 2">
    <name type="scientific">Merluccius polli</name>
    <name type="common">Benguela hake</name>
    <name type="synonym">Merluccius cadenati</name>
    <dbReference type="NCBI Taxonomy" id="89951"/>
    <lineage>
        <taxon>Eukaryota</taxon>
        <taxon>Metazoa</taxon>
        <taxon>Chordata</taxon>
        <taxon>Craniata</taxon>
        <taxon>Vertebrata</taxon>
        <taxon>Euteleostomi</taxon>
        <taxon>Actinopterygii</taxon>
        <taxon>Neopterygii</taxon>
        <taxon>Teleostei</taxon>
        <taxon>Neoteleostei</taxon>
        <taxon>Acanthomorphata</taxon>
        <taxon>Zeiogadaria</taxon>
        <taxon>Gadariae</taxon>
        <taxon>Gadiformes</taxon>
        <taxon>Gadoidei</taxon>
        <taxon>Merlucciidae</taxon>
        <taxon>Merluccius</taxon>
    </lineage>
</organism>
<dbReference type="AlphaFoldDB" id="A0AA47LZY9"/>
<evidence type="ECO:0000313" key="1">
    <source>
        <dbReference type="EMBL" id="KAK0131110.1"/>
    </source>
</evidence>
<keyword evidence="2" id="KW-1185">Reference proteome</keyword>
<protein>
    <submittedName>
        <fullName evidence="1">Uncharacterized protein</fullName>
    </submittedName>
</protein>
<dbReference type="Proteomes" id="UP001174136">
    <property type="component" value="Unassembled WGS sequence"/>
</dbReference>
<accession>A0AA47LZY9</accession>
<proteinExistence type="predicted"/>
<reference evidence="1" key="1">
    <citation type="journal article" date="2023" name="Front. Mar. Sci.">
        <title>A new Merluccius polli reference genome to investigate the effects of global change in West African waters.</title>
        <authorList>
            <person name="Mateo J.L."/>
            <person name="Blanco-Fernandez C."/>
            <person name="Garcia-Vazquez E."/>
            <person name="Machado-Schiaffino G."/>
        </authorList>
    </citation>
    <scope>NUCLEOTIDE SEQUENCE</scope>
    <source>
        <strain evidence="1">C29</strain>
        <tissue evidence="1">Fin</tissue>
    </source>
</reference>
<dbReference type="EMBL" id="JAOPHQ010006568">
    <property type="protein sequence ID" value="KAK0131110.1"/>
    <property type="molecule type" value="Genomic_DNA"/>
</dbReference>